<evidence type="ECO:0000313" key="4">
    <source>
        <dbReference type="Proteomes" id="UP000352698"/>
    </source>
</evidence>
<feature type="domain" description="WxL Interacting Protein peptidoglycan binding" evidence="1">
    <location>
        <begin position="39"/>
        <end position="159"/>
    </location>
</feature>
<dbReference type="Pfam" id="PF06030">
    <property type="entry name" value="WxLIP_PGBD"/>
    <property type="match status" value="1"/>
</dbReference>
<evidence type="ECO:0000259" key="1">
    <source>
        <dbReference type="Pfam" id="PF06030"/>
    </source>
</evidence>
<name>A0A7G7IQY8_ENTHR</name>
<organism evidence="3 4">
    <name type="scientific">Enterococcus hirae</name>
    <dbReference type="NCBI Taxonomy" id="1354"/>
    <lineage>
        <taxon>Bacteria</taxon>
        <taxon>Bacillati</taxon>
        <taxon>Bacillota</taxon>
        <taxon>Bacilli</taxon>
        <taxon>Lactobacillales</taxon>
        <taxon>Enterococcaceae</taxon>
        <taxon>Enterococcus</taxon>
    </lineage>
</organism>
<dbReference type="Pfam" id="PF11797">
    <property type="entry name" value="WxLIP_HBD"/>
    <property type="match status" value="1"/>
</dbReference>
<protein>
    <submittedName>
        <fullName evidence="3">Cell surface protein</fullName>
    </submittedName>
</protein>
<gene>
    <name evidence="3" type="ORF">NCTC12204_01669</name>
</gene>
<dbReference type="AlphaFoldDB" id="A0A7G7IQY8"/>
<feature type="domain" description="WxL Interacting Protein host binding" evidence="2">
    <location>
        <begin position="169"/>
        <end position="305"/>
    </location>
</feature>
<dbReference type="Proteomes" id="UP000352698">
    <property type="component" value="Unassembled WGS sequence"/>
</dbReference>
<dbReference type="EMBL" id="CABEEP010000001">
    <property type="protein sequence ID" value="VTQ65195.1"/>
    <property type="molecule type" value="Genomic_DNA"/>
</dbReference>
<dbReference type="InterPro" id="IPR021759">
    <property type="entry name" value="WxLIP_HBD"/>
</dbReference>
<comment type="caution">
    <text evidence="3">The sequence shown here is derived from an EMBL/GenBank/DDBJ whole genome shotgun (WGS) entry which is preliminary data.</text>
</comment>
<evidence type="ECO:0000313" key="3">
    <source>
        <dbReference type="EMBL" id="VTQ65195.1"/>
    </source>
</evidence>
<dbReference type="InterPro" id="IPR010317">
    <property type="entry name" value="WxLIP_PGBD"/>
</dbReference>
<evidence type="ECO:0000259" key="2">
    <source>
        <dbReference type="Pfam" id="PF11797"/>
    </source>
</evidence>
<accession>A0A7G7IQY8</accession>
<reference evidence="3 4" key="1">
    <citation type="submission" date="2019-05" db="EMBL/GenBank/DDBJ databases">
        <authorList>
            <consortium name="Pathogen Informatics"/>
        </authorList>
    </citation>
    <scope>NUCLEOTIDE SEQUENCE [LARGE SCALE GENOMIC DNA]</scope>
    <source>
        <strain evidence="3 4">NCTC12204</strain>
    </source>
</reference>
<proteinExistence type="predicted"/>
<sequence>MMNKRHHRFICLVTGIIGFWGILGVNSLTSYADSAESAYSVSANIPEEQTNKDVSYFDLTEAPNETRDLSIHLSNVGEKESVFEIEINNAATNTNGVIDYNQRTVKKDASAKYQVSDCLTTDAKEVTIPAGEAKDVHFQLKMPKESFDGILLGGIHVTKKENQSEKVSGTAIRNKYAYVIGVELRNNSKPVSPDLKLISVRTGLQNSYATIFAHLQNPTSTIISQVHTEATITKKGSSKVLYTANKDHMSIAPNTNFDFPISVNKKKIDPGTYMLTVDATTENNQKKWHLAKTFTIKPENAKKINDEAITEEKAEVSYLPMIIGIGGLLLGIIAFLSYKLFQQKGR</sequence>
<dbReference type="RefSeq" id="WP_010737763.1">
    <property type="nucleotide sequence ID" value="NZ_BSWT01000056.1"/>
</dbReference>